<dbReference type="PANTHER" id="PTHR24276:SF91">
    <property type="entry name" value="AT26814P-RELATED"/>
    <property type="match status" value="1"/>
</dbReference>
<dbReference type="PROSITE" id="PS51318">
    <property type="entry name" value="TAT"/>
    <property type="match status" value="1"/>
</dbReference>
<keyword evidence="5" id="KW-1185">Reference proteome</keyword>
<dbReference type="PROSITE" id="PS00135">
    <property type="entry name" value="TRYPSIN_SER"/>
    <property type="match status" value="1"/>
</dbReference>
<keyword evidence="2" id="KW-0732">Signal</keyword>
<keyword evidence="1" id="KW-1015">Disulfide bond</keyword>
<dbReference type="PROSITE" id="PS50240">
    <property type="entry name" value="TRYPSIN_DOM"/>
    <property type="match status" value="1"/>
</dbReference>
<dbReference type="Proteomes" id="UP000294257">
    <property type="component" value="Unassembled WGS sequence"/>
</dbReference>
<dbReference type="OrthoDB" id="5243523at2"/>
<evidence type="ECO:0000256" key="1">
    <source>
        <dbReference type="ARBA" id="ARBA00023157"/>
    </source>
</evidence>
<evidence type="ECO:0000313" key="4">
    <source>
        <dbReference type="EMBL" id="RZS39238.1"/>
    </source>
</evidence>
<dbReference type="GO" id="GO:0004252">
    <property type="term" value="F:serine-type endopeptidase activity"/>
    <property type="evidence" value="ECO:0007669"/>
    <property type="project" value="InterPro"/>
</dbReference>
<accession>A0A4Q7KQV8</accession>
<dbReference type="InterPro" id="IPR006311">
    <property type="entry name" value="TAT_signal"/>
</dbReference>
<name>A0A4Q7KQV8_9PSEU</name>
<proteinExistence type="predicted"/>
<dbReference type="InterPro" id="IPR001254">
    <property type="entry name" value="Trypsin_dom"/>
</dbReference>
<dbReference type="EMBL" id="SGWQ01000004">
    <property type="protein sequence ID" value="RZS39238.1"/>
    <property type="molecule type" value="Genomic_DNA"/>
</dbReference>
<dbReference type="GO" id="GO:0006508">
    <property type="term" value="P:proteolysis"/>
    <property type="evidence" value="ECO:0007669"/>
    <property type="project" value="InterPro"/>
</dbReference>
<protein>
    <submittedName>
        <fullName evidence="4">Trypsin</fullName>
    </submittedName>
</protein>
<dbReference type="InterPro" id="IPR009003">
    <property type="entry name" value="Peptidase_S1_PA"/>
</dbReference>
<sequence>MTNTRRRTTRLVTAALGVAALATIVASPATASPAAAGNAPADNFEASDIPPVQPGVKPMFAGGSDATVSEFPAIIGGLREGGSRPEGQTCTGTAVAPRKILIAAHCADAAGTKSFRYGLDDLAAGGGTDIKVVDYKKHPKYVNFDQGYDVAVVTTESDIPVKDGKYAQFATSADAGSAWKVGDEMQGFGYGMKDQQDASKDVTLDKASMPIVDGASECTGVGAGFNAEYMICAGYSDGKVTILKGDSGGPMIVNGKVVGVASWSRADFKWYSVYGRLDNEMGDWVKQEVGSGR</sequence>
<dbReference type="SMART" id="SM00020">
    <property type="entry name" value="Tryp_SPc"/>
    <property type="match status" value="1"/>
</dbReference>
<dbReference type="Pfam" id="PF00089">
    <property type="entry name" value="Trypsin"/>
    <property type="match status" value="1"/>
</dbReference>
<dbReference type="AlphaFoldDB" id="A0A4Q7KQV8"/>
<dbReference type="PANTHER" id="PTHR24276">
    <property type="entry name" value="POLYSERASE-RELATED"/>
    <property type="match status" value="1"/>
</dbReference>
<dbReference type="InterPro" id="IPR043504">
    <property type="entry name" value="Peptidase_S1_PA_chymotrypsin"/>
</dbReference>
<organism evidence="4 5">
    <name type="scientific">Herbihabitans rhizosphaerae</name>
    <dbReference type="NCBI Taxonomy" id="1872711"/>
    <lineage>
        <taxon>Bacteria</taxon>
        <taxon>Bacillati</taxon>
        <taxon>Actinomycetota</taxon>
        <taxon>Actinomycetes</taxon>
        <taxon>Pseudonocardiales</taxon>
        <taxon>Pseudonocardiaceae</taxon>
        <taxon>Herbihabitans</taxon>
    </lineage>
</organism>
<dbReference type="SUPFAM" id="SSF50494">
    <property type="entry name" value="Trypsin-like serine proteases"/>
    <property type="match status" value="1"/>
</dbReference>
<dbReference type="RefSeq" id="WP_130344794.1">
    <property type="nucleotide sequence ID" value="NZ_SGWQ01000004.1"/>
</dbReference>
<feature type="domain" description="Peptidase S1" evidence="3">
    <location>
        <begin position="60"/>
        <end position="290"/>
    </location>
</feature>
<evidence type="ECO:0000313" key="5">
    <source>
        <dbReference type="Proteomes" id="UP000294257"/>
    </source>
</evidence>
<reference evidence="4 5" key="1">
    <citation type="submission" date="2019-02" db="EMBL/GenBank/DDBJ databases">
        <title>Genomic Encyclopedia of Type Strains, Phase IV (KMG-IV): sequencing the most valuable type-strain genomes for metagenomic binning, comparative biology and taxonomic classification.</title>
        <authorList>
            <person name="Goeker M."/>
        </authorList>
    </citation>
    <scope>NUCLEOTIDE SEQUENCE [LARGE SCALE GENOMIC DNA]</scope>
    <source>
        <strain evidence="4 5">DSM 101727</strain>
    </source>
</reference>
<dbReference type="InterPro" id="IPR050430">
    <property type="entry name" value="Peptidase_S1"/>
</dbReference>
<feature type="signal peptide" evidence="2">
    <location>
        <begin position="1"/>
        <end position="31"/>
    </location>
</feature>
<evidence type="ECO:0000259" key="3">
    <source>
        <dbReference type="PROSITE" id="PS50240"/>
    </source>
</evidence>
<dbReference type="InterPro" id="IPR033116">
    <property type="entry name" value="TRYPSIN_SER"/>
</dbReference>
<evidence type="ECO:0000256" key="2">
    <source>
        <dbReference type="SAM" id="SignalP"/>
    </source>
</evidence>
<dbReference type="Gene3D" id="2.40.10.10">
    <property type="entry name" value="Trypsin-like serine proteases"/>
    <property type="match status" value="1"/>
</dbReference>
<gene>
    <name evidence="4" type="ORF">EV193_104454</name>
</gene>
<feature type="chain" id="PRO_5020649012" evidence="2">
    <location>
        <begin position="32"/>
        <end position="293"/>
    </location>
</feature>
<comment type="caution">
    <text evidence="4">The sequence shown here is derived from an EMBL/GenBank/DDBJ whole genome shotgun (WGS) entry which is preliminary data.</text>
</comment>